<name>A0ABT8BG18_9HYPH</name>
<proteinExistence type="predicted"/>
<comment type="caution">
    <text evidence="2">The sequence shown here is derived from an EMBL/GenBank/DDBJ whole genome shotgun (WGS) entry which is preliminary data.</text>
</comment>
<dbReference type="InterPro" id="IPR022622">
    <property type="entry name" value="DUF3492"/>
</dbReference>
<dbReference type="Pfam" id="PF11997">
    <property type="entry name" value="DUF3492"/>
    <property type="match status" value="1"/>
</dbReference>
<dbReference type="Pfam" id="PF13692">
    <property type="entry name" value="Glyco_trans_1_4"/>
    <property type="match status" value="1"/>
</dbReference>
<feature type="domain" description="DUF3492" evidence="1">
    <location>
        <begin position="15"/>
        <end position="288"/>
    </location>
</feature>
<dbReference type="PANTHER" id="PTHR12526:SF608">
    <property type="entry name" value="PELF"/>
    <property type="match status" value="1"/>
</dbReference>
<dbReference type="NCBIfam" id="NF038011">
    <property type="entry name" value="PelF"/>
    <property type="match status" value="1"/>
</dbReference>
<accession>A0ABT8BG18</accession>
<dbReference type="EMBL" id="JAUFPX010000006">
    <property type="protein sequence ID" value="MDN3590986.1"/>
    <property type="molecule type" value="Genomic_DNA"/>
</dbReference>
<dbReference type="PANTHER" id="PTHR12526">
    <property type="entry name" value="GLYCOSYLTRANSFERASE"/>
    <property type="match status" value="1"/>
</dbReference>
<protein>
    <submittedName>
        <fullName evidence="2">GT4 family glycosyltransferase PelF</fullName>
    </submittedName>
</protein>
<dbReference type="SUPFAM" id="SSF53756">
    <property type="entry name" value="UDP-Glycosyltransferase/glycogen phosphorylase"/>
    <property type="match status" value="1"/>
</dbReference>
<evidence type="ECO:0000259" key="1">
    <source>
        <dbReference type="Pfam" id="PF11997"/>
    </source>
</evidence>
<organism evidence="2 3">
    <name type="scientific">Methylobacterium adhaesivum</name>
    <dbReference type="NCBI Taxonomy" id="333297"/>
    <lineage>
        <taxon>Bacteria</taxon>
        <taxon>Pseudomonadati</taxon>
        <taxon>Pseudomonadota</taxon>
        <taxon>Alphaproteobacteria</taxon>
        <taxon>Hyphomicrobiales</taxon>
        <taxon>Methylobacteriaceae</taxon>
        <taxon>Methylobacterium</taxon>
    </lineage>
</organism>
<dbReference type="Gene3D" id="3.40.50.2000">
    <property type="entry name" value="Glycogen Phosphorylase B"/>
    <property type="match status" value="2"/>
</dbReference>
<reference evidence="3" key="1">
    <citation type="journal article" date="2019" name="Int. J. Syst. Evol. Microbiol.">
        <title>The Global Catalogue of Microorganisms (GCM) 10K type strain sequencing project: providing services to taxonomists for standard genome sequencing and annotation.</title>
        <authorList>
            <consortium name="The Broad Institute Genomics Platform"/>
            <consortium name="The Broad Institute Genome Sequencing Center for Infectious Disease"/>
            <person name="Wu L."/>
            <person name="Ma J."/>
        </authorList>
    </citation>
    <scope>NUCLEOTIDE SEQUENCE [LARGE SCALE GENOMIC DNA]</scope>
    <source>
        <strain evidence="3">CECT 7069</strain>
    </source>
</reference>
<sequence>MIPFFARPRPAPPEADVCLIVEGCYPFVPGGVSTWIDWLIKGHPHLTFAVVAVVADSAPRERRYQLPENVVDFRCLPLHRPFEAASCREVPRPAGVEEALADAFILLVTGGGLAAFQTLVRLVADPRNALTIQSLMVSPLSWRLTCRMYERLMPHASFLHFFWAWRALFGGLFAVLVFDLPKARVYHTISTGYAGLLAARAVIETGSPAFITEHGIYTNERRVEILMAEWICDTVDKGMVLDDGRVDLRDVWMQVFEAQALICYQACTKIVTLYEDNQRLQRALGAPAERLAVIPNGIDLARFESLPQAPADAPPTIALIGRVVPIKDVKSYIEAAAFLRAAVPTLQALVLGPVDEDPAYVAECRSCVAEHGLEDTVVFTGAVNIAAYLSRIHVVVLTSLSEAQPLVILEAGAAGIPCVATDVGSCREILEGRSDEAPRLGPGGVVTALVDPRQTAEAVGRLLGDAEFRHACGETLRTRVRRYYASRDALDSYRRTYAELLGIPGEHATRRAS</sequence>
<dbReference type="RefSeq" id="WP_238222346.1">
    <property type="nucleotide sequence ID" value="NZ_BPQD01000003.1"/>
</dbReference>
<evidence type="ECO:0000313" key="3">
    <source>
        <dbReference type="Proteomes" id="UP001224644"/>
    </source>
</evidence>
<dbReference type="Proteomes" id="UP001224644">
    <property type="component" value="Unassembled WGS sequence"/>
</dbReference>
<evidence type="ECO:0000313" key="2">
    <source>
        <dbReference type="EMBL" id="MDN3590986.1"/>
    </source>
</evidence>
<dbReference type="InterPro" id="IPR047691">
    <property type="entry name" value="PelF-like"/>
</dbReference>
<gene>
    <name evidence="2" type="primary">pelF</name>
    <name evidence="2" type="ORF">QWZ12_10215</name>
</gene>
<keyword evidence="3" id="KW-1185">Reference proteome</keyword>